<dbReference type="AlphaFoldDB" id="A0M163"/>
<name>A0M163_CHRFK</name>
<protein>
    <submittedName>
        <fullName evidence="1">Uncharacterized protein</fullName>
    </submittedName>
</protein>
<sequence>MPRTIVLSSNPDLYNLYQKTSNAPQNNEGLTGSKKPCPLPGYTGPLPVQNKQALLEGLRHYIIRLFAML</sequence>
<evidence type="ECO:0000313" key="2">
    <source>
        <dbReference type="Proteomes" id="UP000000755"/>
    </source>
</evidence>
<dbReference type="EMBL" id="CU207366">
    <property type="protein sequence ID" value="CAL66358.1"/>
    <property type="molecule type" value="Genomic_DNA"/>
</dbReference>
<evidence type="ECO:0000313" key="1">
    <source>
        <dbReference type="EMBL" id="CAL66358.1"/>
    </source>
</evidence>
<dbReference type="KEGG" id="gfo:GFO_1384"/>
<organism evidence="1 2">
    <name type="scientific">Christiangramia forsetii (strain DSM 17595 / CGMCC 1.15422 / KT0803)</name>
    <name type="common">Gramella forsetii</name>
    <dbReference type="NCBI Taxonomy" id="411154"/>
    <lineage>
        <taxon>Bacteria</taxon>
        <taxon>Pseudomonadati</taxon>
        <taxon>Bacteroidota</taxon>
        <taxon>Flavobacteriia</taxon>
        <taxon>Flavobacteriales</taxon>
        <taxon>Flavobacteriaceae</taxon>
        <taxon>Christiangramia</taxon>
    </lineage>
</organism>
<gene>
    <name evidence="1" type="ordered locus">GFO_1384</name>
</gene>
<dbReference type="Proteomes" id="UP000000755">
    <property type="component" value="Chromosome"/>
</dbReference>
<reference evidence="1 2" key="1">
    <citation type="journal article" date="2006" name="Environ. Microbiol.">
        <title>Whole genome analysis of the marine Bacteroidetes'Gramella forsetii' reveals adaptations to degradation of polymeric organic matter.</title>
        <authorList>
            <person name="Bauer M."/>
            <person name="Kube M."/>
            <person name="Teeling H."/>
            <person name="Richter M."/>
            <person name="Lombardot T."/>
            <person name="Allers E."/>
            <person name="Wuerdemann C.A."/>
            <person name="Quast C."/>
            <person name="Kuhl H."/>
            <person name="Knaust F."/>
            <person name="Woebken D."/>
            <person name="Bischof K."/>
            <person name="Mussmann M."/>
            <person name="Choudhuri J.V."/>
            <person name="Meyer F."/>
            <person name="Reinhardt R."/>
            <person name="Amann R.I."/>
            <person name="Gloeckner F.O."/>
        </authorList>
    </citation>
    <scope>NUCLEOTIDE SEQUENCE [LARGE SCALE GENOMIC DNA]</scope>
    <source>
        <strain evidence="1 2">KT0803</strain>
    </source>
</reference>
<proteinExistence type="predicted"/>
<accession>A0M163</accession>
<dbReference type="HOGENOM" id="CLU_2770109_0_0_10"/>